<dbReference type="Gene3D" id="1.10.10.60">
    <property type="entry name" value="Homeodomain-like"/>
    <property type="match status" value="1"/>
</dbReference>
<dbReference type="InterPro" id="IPR018062">
    <property type="entry name" value="HTH_AraC-typ_CS"/>
</dbReference>
<dbReference type="GO" id="GO:0043565">
    <property type="term" value="F:sequence-specific DNA binding"/>
    <property type="evidence" value="ECO:0007669"/>
    <property type="project" value="InterPro"/>
</dbReference>
<dbReference type="PROSITE" id="PS01124">
    <property type="entry name" value="HTH_ARAC_FAMILY_2"/>
    <property type="match status" value="1"/>
</dbReference>
<keyword evidence="2" id="KW-0238">DNA-binding</keyword>
<dbReference type="Pfam" id="PF20240">
    <property type="entry name" value="DUF6597"/>
    <property type="match status" value="1"/>
</dbReference>
<dbReference type="PROSITE" id="PS00041">
    <property type="entry name" value="HTH_ARAC_FAMILY_1"/>
    <property type="match status" value="1"/>
</dbReference>
<sequence length="278" mass="30775">MFYQVFAPCQPLAPFIDSYYVLEGNPWEGYQRVKLTPSGTSGLVVQYGDRLQLENDHHRNELLSESFVFGQLRKYVFLEACGGLKVLGVHFKPTGFYRLFGIPMAPYTDRAVDAELVLGGGATYLAGRVCDAGEAAARVAVVEEFLMRFLGKGPAVESIIDQAVQLILSARGNLSICGLAQSLRVGCRTLERKFRAEVGILPKLFASIIRFNAMLRVRQTAHNSWLDAAYAGGYCDQSHLIRQVKLFCGEAPSQLLTGDTDDLPTLIQHSYHHHLSGF</sequence>
<evidence type="ECO:0000256" key="3">
    <source>
        <dbReference type="ARBA" id="ARBA00023163"/>
    </source>
</evidence>
<evidence type="ECO:0000313" key="5">
    <source>
        <dbReference type="EMBL" id="ALW86796.1"/>
    </source>
</evidence>
<dbReference type="InterPro" id="IPR050204">
    <property type="entry name" value="AraC_XylS_family_regulators"/>
</dbReference>
<keyword evidence="6" id="KW-1185">Reference proteome</keyword>
<evidence type="ECO:0000259" key="4">
    <source>
        <dbReference type="PROSITE" id="PS01124"/>
    </source>
</evidence>
<dbReference type="PANTHER" id="PTHR46796">
    <property type="entry name" value="HTH-TYPE TRANSCRIPTIONAL ACTIVATOR RHAS-RELATED"/>
    <property type="match status" value="1"/>
</dbReference>
<protein>
    <recommendedName>
        <fullName evidence="4">HTH araC/xylS-type domain-containing protein</fullName>
    </recommendedName>
</protein>
<dbReference type="InterPro" id="IPR018060">
    <property type="entry name" value="HTH_AraC"/>
</dbReference>
<dbReference type="InterPro" id="IPR046532">
    <property type="entry name" value="DUF6597"/>
</dbReference>
<evidence type="ECO:0000256" key="1">
    <source>
        <dbReference type="ARBA" id="ARBA00023015"/>
    </source>
</evidence>
<feature type="domain" description="HTH araC/xylS-type" evidence="4">
    <location>
        <begin position="161"/>
        <end position="258"/>
    </location>
</feature>
<organism evidence="5 6">
    <name type="scientific">Hymenobacter sedentarius</name>
    <dbReference type="NCBI Taxonomy" id="1411621"/>
    <lineage>
        <taxon>Bacteria</taxon>
        <taxon>Pseudomonadati</taxon>
        <taxon>Bacteroidota</taxon>
        <taxon>Cytophagia</taxon>
        <taxon>Cytophagales</taxon>
        <taxon>Hymenobacteraceae</taxon>
        <taxon>Hymenobacter</taxon>
    </lineage>
</organism>
<evidence type="ECO:0000256" key="2">
    <source>
        <dbReference type="ARBA" id="ARBA00023125"/>
    </source>
</evidence>
<gene>
    <name evidence="5" type="ORF">AUC43_17940</name>
</gene>
<evidence type="ECO:0000313" key="6">
    <source>
        <dbReference type="Proteomes" id="UP000059542"/>
    </source>
</evidence>
<proteinExistence type="predicted"/>
<dbReference type="AlphaFoldDB" id="A0A0U4AF09"/>
<name>A0A0U4AF09_9BACT</name>
<keyword evidence="1" id="KW-0805">Transcription regulation</keyword>
<dbReference type="STRING" id="1411621.AUC43_17940"/>
<dbReference type="Pfam" id="PF12833">
    <property type="entry name" value="HTH_18"/>
    <property type="match status" value="1"/>
</dbReference>
<accession>A0A0U4AF09</accession>
<dbReference type="Proteomes" id="UP000059542">
    <property type="component" value="Chromosome"/>
</dbReference>
<reference evidence="5 6" key="1">
    <citation type="submission" date="2015-12" db="EMBL/GenBank/DDBJ databases">
        <authorList>
            <person name="Shamseldin A."/>
            <person name="Moawad H."/>
            <person name="Abd El-Rahim W.M."/>
            <person name="Sadowsky M.J."/>
        </authorList>
    </citation>
    <scope>NUCLEOTIDE SEQUENCE [LARGE SCALE GENOMIC DNA]</scope>
    <source>
        <strain evidence="5 6">DG5B</strain>
    </source>
</reference>
<keyword evidence="3" id="KW-0804">Transcription</keyword>
<dbReference type="SMART" id="SM00342">
    <property type="entry name" value="HTH_ARAC"/>
    <property type="match status" value="1"/>
</dbReference>
<dbReference type="EMBL" id="CP013909">
    <property type="protein sequence ID" value="ALW86796.1"/>
    <property type="molecule type" value="Genomic_DNA"/>
</dbReference>
<dbReference type="GO" id="GO:0003700">
    <property type="term" value="F:DNA-binding transcription factor activity"/>
    <property type="evidence" value="ECO:0007669"/>
    <property type="project" value="InterPro"/>
</dbReference>
<dbReference type="KEGG" id="hyg:AUC43_17940"/>